<comment type="caution">
    <text evidence="1">The sequence shown here is derived from an EMBL/GenBank/DDBJ whole genome shotgun (WGS) entry which is preliminary data.</text>
</comment>
<evidence type="ECO:0000313" key="1">
    <source>
        <dbReference type="EMBL" id="GAH36979.1"/>
    </source>
</evidence>
<organism evidence="1">
    <name type="scientific">marine sediment metagenome</name>
    <dbReference type="NCBI Taxonomy" id="412755"/>
    <lineage>
        <taxon>unclassified sequences</taxon>
        <taxon>metagenomes</taxon>
        <taxon>ecological metagenomes</taxon>
    </lineage>
</organism>
<protein>
    <submittedName>
        <fullName evidence="1">Uncharacterized protein</fullName>
    </submittedName>
</protein>
<gene>
    <name evidence="1" type="ORF">S03H2_18203</name>
</gene>
<accession>X1G631</accession>
<dbReference type="AlphaFoldDB" id="X1G631"/>
<dbReference type="EMBL" id="BARU01009436">
    <property type="protein sequence ID" value="GAH36979.1"/>
    <property type="molecule type" value="Genomic_DNA"/>
</dbReference>
<proteinExistence type="predicted"/>
<feature type="non-terminal residue" evidence="1">
    <location>
        <position position="1"/>
    </location>
</feature>
<reference evidence="1" key="1">
    <citation type="journal article" date="2014" name="Front. Microbiol.">
        <title>High frequency of phylogenetically diverse reductive dehalogenase-homologous genes in deep subseafloor sedimentary metagenomes.</title>
        <authorList>
            <person name="Kawai M."/>
            <person name="Futagami T."/>
            <person name="Toyoda A."/>
            <person name="Takaki Y."/>
            <person name="Nishi S."/>
            <person name="Hori S."/>
            <person name="Arai W."/>
            <person name="Tsubouchi T."/>
            <person name="Morono Y."/>
            <person name="Uchiyama I."/>
            <person name="Ito T."/>
            <person name="Fujiyama A."/>
            <person name="Inagaki F."/>
            <person name="Takami H."/>
        </authorList>
    </citation>
    <scope>NUCLEOTIDE SEQUENCE</scope>
    <source>
        <strain evidence="1">Expedition CK06-06</strain>
    </source>
</reference>
<name>X1G631_9ZZZZ</name>
<sequence length="184" mass="21043">SQFTFKQGKVHFEAGHYTEALREFESILSIAPGNIETRVWIRKTKEVLAEPKIEAVAEGEAAVAEEVKPKECLWMKMGLVAYRLCTRDYDCLTCEFDQTMQEKMAAGETPELDQALERFKELPGSQRLCRYAIKGDVSYRICSHLFQCATCEFGQIMEDAPQQKLVKLQARREALLKKEQKAKA</sequence>